<accession>A0ABS4ARN1</accession>
<dbReference type="EMBL" id="JAGIYZ010000007">
    <property type="protein sequence ID" value="MBP0464010.1"/>
    <property type="molecule type" value="Genomic_DNA"/>
</dbReference>
<proteinExistence type="predicted"/>
<protein>
    <submittedName>
        <fullName evidence="2">CoA transferase</fullName>
    </submittedName>
</protein>
<dbReference type="PANTHER" id="PTHR48207:SF3">
    <property type="entry name" value="SUCCINATE--HYDROXYMETHYLGLUTARATE COA-TRANSFERASE"/>
    <property type="match status" value="1"/>
</dbReference>
<reference evidence="2 3" key="1">
    <citation type="submission" date="2021-03" db="EMBL/GenBank/DDBJ databases">
        <authorList>
            <person name="So Y."/>
        </authorList>
    </citation>
    <scope>NUCLEOTIDE SEQUENCE [LARGE SCALE GENOMIC DNA]</scope>
    <source>
        <strain evidence="2 3">PWR1</strain>
    </source>
</reference>
<dbReference type="Pfam" id="PF02515">
    <property type="entry name" value="CoA_transf_3"/>
    <property type="match status" value="1"/>
</dbReference>
<dbReference type="RefSeq" id="WP_209351388.1">
    <property type="nucleotide sequence ID" value="NZ_JAGIYZ010000007.1"/>
</dbReference>
<keyword evidence="3" id="KW-1185">Reference proteome</keyword>
<dbReference type="InterPro" id="IPR050483">
    <property type="entry name" value="CoA-transferase_III_domain"/>
</dbReference>
<dbReference type="InterPro" id="IPR044855">
    <property type="entry name" value="CoA-Trfase_III_dom3_sf"/>
</dbReference>
<dbReference type="Gene3D" id="3.30.1540.10">
    <property type="entry name" value="formyl-coa transferase, domain 3"/>
    <property type="match status" value="1"/>
</dbReference>
<dbReference type="SUPFAM" id="SSF89796">
    <property type="entry name" value="CoA-transferase family III (CaiB/BaiF)"/>
    <property type="match status" value="1"/>
</dbReference>
<evidence type="ECO:0000256" key="1">
    <source>
        <dbReference type="ARBA" id="ARBA00022679"/>
    </source>
</evidence>
<dbReference type="Proteomes" id="UP000680815">
    <property type="component" value="Unassembled WGS sequence"/>
</dbReference>
<dbReference type="Gene3D" id="3.40.50.10540">
    <property type="entry name" value="Crotonobetainyl-coa:carnitine coa-transferase, domain 1"/>
    <property type="match status" value="1"/>
</dbReference>
<sequence length="402" mass="43269">MAGPLSHLRVLDLGRIMAAPWATQILADLGADVIKIERPGAGDDTRAWGPPFLAAEDGTPTREAGYFLSVNRGKRSVTIDIAKPEGQAMLRDLARRCDVVVENFKAGALAKYGLDAVSLRALKPSLICCSVTGFGQDGPRRDQAAYDFMIQAMGGLMSLTGERDGAPQKVGVPIVDLMTGMYAAVAILAAVANRERTGQGETIDLAMLDVQAAFLANQAMNWLVGGKVPHRAGNRHPNIQPQDVFPARDGHVVLAVGNDGQFAKLCEAIGRPAWAADPRFIRNADRVRNEAELTPLLAERFRDFTRAELTALLDEAGVPCGPINTVPDVFADPQLRHREMLRHLPHPLAGTVPQVVSPIRMRDAPLSFDRGPPTLGQHTAEVLAELGIDDDERNTLAAKGVI</sequence>
<gene>
    <name evidence="2" type="ORF">J5Y09_08815</name>
</gene>
<keyword evidence="1 2" id="KW-0808">Transferase</keyword>
<evidence type="ECO:0000313" key="3">
    <source>
        <dbReference type="Proteomes" id="UP000680815"/>
    </source>
</evidence>
<evidence type="ECO:0000313" key="2">
    <source>
        <dbReference type="EMBL" id="MBP0464010.1"/>
    </source>
</evidence>
<organism evidence="2 3">
    <name type="scientific">Roseomonas nitratireducens</name>
    <dbReference type="NCBI Taxonomy" id="2820810"/>
    <lineage>
        <taxon>Bacteria</taxon>
        <taxon>Pseudomonadati</taxon>
        <taxon>Pseudomonadota</taxon>
        <taxon>Alphaproteobacteria</taxon>
        <taxon>Acetobacterales</taxon>
        <taxon>Roseomonadaceae</taxon>
        <taxon>Roseomonas</taxon>
    </lineage>
</organism>
<dbReference type="PANTHER" id="PTHR48207">
    <property type="entry name" value="SUCCINATE--HYDROXYMETHYLGLUTARATE COA-TRANSFERASE"/>
    <property type="match status" value="1"/>
</dbReference>
<comment type="caution">
    <text evidence="2">The sequence shown here is derived from an EMBL/GenBank/DDBJ whole genome shotgun (WGS) entry which is preliminary data.</text>
</comment>
<dbReference type="InterPro" id="IPR023606">
    <property type="entry name" value="CoA-Trfase_III_dom_1_sf"/>
</dbReference>
<name>A0ABS4ARN1_9PROT</name>
<dbReference type="GO" id="GO:0016740">
    <property type="term" value="F:transferase activity"/>
    <property type="evidence" value="ECO:0007669"/>
    <property type="project" value="UniProtKB-KW"/>
</dbReference>
<dbReference type="InterPro" id="IPR003673">
    <property type="entry name" value="CoA-Trfase_fam_III"/>
</dbReference>